<feature type="region of interest" description="Disordered" evidence="1">
    <location>
        <begin position="94"/>
        <end position="123"/>
    </location>
</feature>
<feature type="region of interest" description="Disordered" evidence="1">
    <location>
        <begin position="139"/>
        <end position="165"/>
    </location>
</feature>
<proteinExistence type="predicted"/>
<feature type="region of interest" description="Disordered" evidence="1">
    <location>
        <begin position="47"/>
        <end position="81"/>
    </location>
</feature>
<protein>
    <submittedName>
        <fullName evidence="2">Crooked neck protein</fullName>
    </submittedName>
</protein>
<keyword evidence="3" id="KW-1185">Reference proteome</keyword>
<sequence length="165" mass="18375">MFWVDKLNRAIIMEKINNLSTAMTKEGNYFSQENIGGVVPRACPGVKPRIDAGPSAENPSPRIEDAVGGDEHLRRRRRRDVGQRDVEVLHERHVRVRERGPAPLQQQDGVVPRQRGRERATRRPPAHYYVVVGRFSAVGRGGGGRRGRERAGGPDERVAVFGPVG</sequence>
<evidence type="ECO:0000256" key="1">
    <source>
        <dbReference type="SAM" id="MobiDB-lite"/>
    </source>
</evidence>
<feature type="compositionally biased region" description="Basic and acidic residues" evidence="1">
    <location>
        <begin position="62"/>
        <end position="73"/>
    </location>
</feature>
<dbReference type="AlphaFoldDB" id="A0A5A7R4L9"/>
<accession>A0A5A7R4L9</accession>
<organism evidence="2 3">
    <name type="scientific">Striga asiatica</name>
    <name type="common">Asiatic witchweed</name>
    <name type="synonym">Buchnera asiatica</name>
    <dbReference type="NCBI Taxonomy" id="4170"/>
    <lineage>
        <taxon>Eukaryota</taxon>
        <taxon>Viridiplantae</taxon>
        <taxon>Streptophyta</taxon>
        <taxon>Embryophyta</taxon>
        <taxon>Tracheophyta</taxon>
        <taxon>Spermatophyta</taxon>
        <taxon>Magnoliopsida</taxon>
        <taxon>eudicotyledons</taxon>
        <taxon>Gunneridae</taxon>
        <taxon>Pentapetalae</taxon>
        <taxon>asterids</taxon>
        <taxon>lamiids</taxon>
        <taxon>Lamiales</taxon>
        <taxon>Orobanchaceae</taxon>
        <taxon>Buchnereae</taxon>
        <taxon>Striga</taxon>
    </lineage>
</organism>
<gene>
    <name evidence="2" type="ORF">STAS_29822</name>
</gene>
<feature type="compositionally biased region" description="Basic and acidic residues" evidence="1">
    <location>
        <begin position="149"/>
        <end position="158"/>
    </location>
</feature>
<evidence type="ECO:0000313" key="2">
    <source>
        <dbReference type="EMBL" id="GER52378.1"/>
    </source>
</evidence>
<dbReference type="EMBL" id="BKCP01010292">
    <property type="protein sequence ID" value="GER52378.1"/>
    <property type="molecule type" value="Genomic_DNA"/>
</dbReference>
<reference evidence="3" key="1">
    <citation type="journal article" date="2019" name="Curr. Biol.">
        <title>Genome Sequence of Striga asiatica Provides Insight into the Evolution of Plant Parasitism.</title>
        <authorList>
            <person name="Yoshida S."/>
            <person name="Kim S."/>
            <person name="Wafula E.K."/>
            <person name="Tanskanen J."/>
            <person name="Kim Y.M."/>
            <person name="Honaas L."/>
            <person name="Yang Z."/>
            <person name="Spallek T."/>
            <person name="Conn C.E."/>
            <person name="Ichihashi Y."/>
            <person name="Cheong K."/>
            <person name="Cui S."/>
            <person name="Der J.P."/>
            <person name="Gundlach H."/>
            <person name="Jiao Y."/>
            <person name="Hori C."/>
            <person name="Ishida J.K."/>
            <person name="Kasahara H."/>
            <person name="Kiba T."/>
            <person name="Kim M.S."/>
            <person name="Koo N."/>
            <person name="Laohavisit A."/>
            <person name="Lee Y.H."/>
            <person name="Lumba S."/>
            <person name="McCourt P."/>
            <person name="Mortimer J.C."/>
            <person name="Mutuku J.M."/>
            <person name="Nomura T."/>
            <person name="Sasaki-Sekimoto Y."/>
            <person name="Seto Y."/>
            <person name="Wang Y."/>
            <person name="Wakatake T."/>
            <person name="Sakakibara H."/>
            <person name="Demura T."/>
            <person name="Yamaguchi S."/>
            <person name="Yoneyama K."/>
            <person name="Manabe R.I."/>
            <person name="Nelson D.C."/>
            <person name="Schulman A.H."/>
            <person name="Timko M.P."/>
            <person name="dePamphilis C.W."/>
            <person name="Choi D."/>
            <person name="Shirasu K."/>
        </authorList>
    </citation>
    <scope>NUCLEOTIDE SEQUENCE [LARGE SCALE GENOMIC DNA]</scope>
    <source>
        <strain evidence="3">cv. UVA1</strain>
    </source>
</reference>
<dbReference type="Proteomes" id="UP000325081">
    <property type="component" value="Unassembled WGS sequence"/>
</dbReference>
<name>A0A5A7R4L9_STRAF</name>
<comment type="caution">
    <text evidence="2">The sequence shown here is derived from an EMBL/GenBank/DDBJ whole genome shotgun (WGS) entry which is preliminary data.</text>
</comment>
<evidence type="ECO:0000313" key="3">
    <source>
        <dbReference type="Proteomes" id="UP000325081"/>
    </source>
</evidence>